<dbReference type="GO" id="GO:0005886">
    <property type="term" value="C:plasma membrane"/>
    <property type="evidence" value="ECO:0007669"/>
    <property type="project" value="TreeGrafter"/>
</dbReference>
<dbReference type="GO" id="GO:0007189">
    <property type="term" value="P:adenylate cyclase-activating G protein-coupled receptor signaling pathway"/>
    <property type="evidence" value="ECO:0007669"/>
    <property type="project" value="TreeGrafter"/>
</dbReference>
<evidence type="ECO:0000256" key="3">
    <source>
        <dbReference type="ARBA" id="ARBA00022989"/>
    </source>
</evidence>
<reference evidence="8" key="1">
    <citation type="submission" date="2021-04" db="EMBL/GenBank/DDBJ databases">
        <authorList>
            <consortium name="Molecular Ecology Group"/>
        </authorList>
    </citation>
    <scope>NUCLEOTIDE SEQUENCE</scope>
</reference>
<dbReference type="GO" id="GO:0004930">
    <property type="term" value="F:G protein-coupled receptor activity"/>
    <property type="evidence" value="ECO:0007669"/>
    <property type="project" value="InterPro"/>
</dbReference>
<proteinExistence type="predicted"/>
<protein>
    <recommendedName>
        <fullName evidence="7">G-protein coupled receptors family 2 profile 2 domain-containing protein</fullName>
    </recommendedName>
</protein>
<evidence type="ECO:0000256" key="5">
    <source>
        <dbReference type="SAM" id="MobiDB-lite"/>
    </source>
</evidence>
<accession>A0A8S4A444</accession>
<feature type="transmembrane region" description="Helical" evidence="6">
    <location>
        <begin position="29"/>
        <end position="54"/>
    </location>
</feature>
<feature type="transmembrane region" description="Helical" evidence="6">
    <location>
        <begin position="175"/>
        <end position="198"/>
    </location>
</feature>
<evidence type="ECO:0000313" key="8">
    <source>
        <dbReference type="EMBL" id="CAG5135190.1"/>
    </source>
</evidence>
<evidence type="ECO:0000256" key="4">
    <source>
        <dbReference type="ARBA" id="ARBA00023136"/>
    </source>
</evidence>
<dbReference type="GO" id="GO:0007166">
    <property type="term" value="P:cell surface receptor signaling pathway"/>
    <property type="evidence" value="ECO:0007669"/>
    <property type="project" value="InterPro"/>
</dbReference>
<feature type="transmembrane region" description="Helical" evidence="6">
    <location>
        <begin position="99"/>
        <end position="122"/>
    </location>
</feature>
<feature type="region of interest" description="Disordered" evidence="5">
    <location>
        <begin position="285"/>
        <end position="322"/>
    </location>
</feature>
<keyword evidence="2 6" id="KW-0812">Transmembrane</keyword>
<feature type="non-terminal residue" evidence="8">
    <location>
        <position position="1"/>
    </location>
</feature>
<dbReference type="AlphaFoldDB" id="A0A8S4A444"/>
<dbReference type="PROSITE" id="PS50261">
    <property type="entry name" value="G_PROTEIN_RECEP_F2_4"/>
    <property type="match status" value="1"/>
</dbReference>
<feature type="compositionally biased region" description="Polar residues" evidence="5">
    <location>
        <begin position="288"/>
        <end position="302"/>
    </location>
</feature>
<evidence type="ECO:0000259" key="7">
    <source>
        <dbReference type="PROSITE" id="PS50261"/>
    </source>
</evidence>
<dbReference type="EMBL" id="CAJHNH020008002">
    <property type="protein sequence ID" value="CAG5135190.1"/>
    <property type="molecule type" value="Genomic_DNA"/>
</dbReference>
<dbReference type="PRINTS" id="PR00249">
    <property type="entry name" value="GPCRSECRETIN"/>
</dbReference>
<sequence length="322" mass="35348">PWANDSDLANYGFLMQTEFYQLPLHIEYILVRMTLVGIGLSVVGSLLSVFLICYVPIRSDGLFAVGNMCVALLGAQLAFAGAENAFPQKIMCKISTASIHYLFLSVHCWALAFFLHLLLKLTRLLHGKRAKRRFVLVSIGWVVPMVIVATTAVLVGDKYGDEKLCWLSPDNGSHWAFVGPVCFACAVNVTILLLVILVQLKHDLKKDVSLTKRLKNALSTLMVQFPISNVTWLLGIVPAHYVAVQYLFVLLNASQGMFIFACHMMCSTQIRGLLKSRLGAGVGVDGPKQNSQSDSTGNTQSVEMDIVGEGLKTISSSKKREP</sequence>
<gene>
    <name evidence="8" type="ORF">CUNI_LOCUS20748</name>
</gene>
<dbReference type="InterPro" id="IPR017981">
    <property type="entry name" value="GPCR_2-like_7TM"/>
</dbReference>
<keyword evidence="3 6" id="KW-1133">Transmembrane helix</keyword>
<feature type="domain" description="G-protein coupled receptors family 2 profile 2" evidence="7">
    <location>
        <begin position="88"/>
        <end position="267"/>
    </location>
</feature>
<evidence type="ECO:0000313" key="9">
    <source>
        <dbReference type="Proteomes" id="UP000678393"/>
    </source>
</evidence>
<dbReference type="PANTHER" id="PTHR12011">
    <property type="entry name" value="ADHESION G-PROTEIN COUPLED RECEPTOR"/>
    <property type="match status" value="1"/>
</dbReference>
<comment type="caution">
    <text evidence="8">The sequence shown here is derived from an EMBL/GenBank/DDBJ whole genome shotgun (WGS) entry which is preliminary data.</text>
</comment>
<feature type="transmembrane region" description="Helical" evidence="6">
    <location>
        <begin position="134"/>
        <end position="155"/>
    </location>
</feature>
<feature type="transmembrane region" description="Helical" evidence="6">
    <location>
        <begin position="243"/>
        <end position="266"/>
    </location>
</feature>
<dbReference type="InterPro" id="IPR000832">
    <property type="entry name" value="GPCR_2_secretin-like"/>
</dbReference>
<dbReference type="OrthoDB" id="1100386at2759"/>
<dbReference type="Pfam" id="PF00002">
    <property type="entry name" value="7tm_2"/>
    <property type="match status" value="1"/>
</dbReference>
<keyword evidence="4 6" id="KW-0472">Membrane</keyword>
<evidence type="ECO:0000256" key="6">
    <source>
        <dbReference type="SAM" id="Phobius"/>
    </source>
</evidence>
<comment type="subcellular location">
    <subcellularLocation>
        <location evidence="1">Membrane</location>
        <topology evidence="1">Multi-pass membrane protein</topology>
    </subcellularLocation>
</comment>
<keyword evidence="9" id="KW-1185">Reference proteome</keyword>
<dbReference type="Gene3D" id="1.20.1070.10">
    <property type="entry name" value="Rhodopsin 7-helix transmembrane proteins"/>
    <property type="match status" value="1"/>
</dbReference>
<name>A0A8S4A444_9EUPU</name>
<feature type="transmembrane region" description="Helical" evidence="6">
    <location>
        <begin position="218"/>
        <end position="237"/>
    </location>
</feature>
<dbReference type="Proteomes" id="UP000678393">
    <property type="component" value="Unassembled WGS sequence"/>
</dbReference>
<evidence type="ECO:0000256" key="1">
    <source>
        <dbReference type="ARBA" id="ARBA00004141"/>
    </source>
</evidence>
<dbReference type="PANTHER" id="PTHR12011:SF471">
    <property type="entry name" value="G-PROTEIN COUPLED RECEPTORS FAMILY 2 PROFILE 2 DOMAIN-CONTAINING PROTEIN"/>
    <property type="match status" value="1"/>
</dbReference>
<organism evidence="8 9">
    <name type="scientific">Candidula unifasciata</name>
    <dbReference type="NCBI Taxonomy" id="100452"/>
    <lineage>
        <taxon>Eukaryota</taxon>
        <taxon>Metazoa</taxon>
        <taxon>Spiralia</taxon>
        <taxon>Lophotrochozoa</taxon>
        <taxon>Mollusca</taxon>
        <taxon>Gastropoda</taxon>
        <taxon>Heterobranchia</taxon>
        <taxon>Euthyneura</taxon>
        <taxon>Panpulmonata</taxon>
        <taxon>Eupulmonata</taxon>
        <taxon>Stylommatophora</taxon>
        <taxon>Helicina</taxon>
        <taxon>Helicoidea</taxon>
        <taxon>Geomitridae</taxon>
        <taxon>Candidula</taxon>
    </lineage>
</organism>
<evidence type="ECO:0000256" key="2">
    <source>
        <dbReference type="ARBA" id="ARBA00022692"/>
    </source>
</evidence>
<feature type="transmembrane region" description="Helical" evidence="6">
    <location>
        <begin position="61"/>
        <end position="79"/>
    </location>
</feature>